<protein>
    <submittedName>
        <fullName evidence="1">Uncharacterized protein</fullName>
    </submittedName>
</protein>
<organism evidence="1 2">
    <name type="scientific">Anaerocolumna xylanovorans DSM 12503</name>
    <dbReference type="NCBI Taxonomy" id="1121345"/>
    <lineage>
        <taxon>Bacteria</taxon>
        <taxon>Bacillati</taxon>
        <taxon>Bacillota</taxon>
        <taxon>Clostridia</taxon>
        <taxon>Lachnospirales</taxon>
        <taxon>Lachnospiraceae</taxon>
        <taxon>Anaerocolumna</taxon>
    </lineage>
</organism>
<gene>
    <name evidence="1" type="ORF">SAMN02745217_01987</name>
</gene>
<dbReference type="RefSeq" id="WP_073588676.1">
    <property type="nucleotide sequence ID" value="NZ_FRFD01000005.1"/>
</dbReference>
<dbReference type="AlphaFoldDB" id="A0A1M7Y860"/>
<accession>A0A1M7Y860</accession>
<proteinExistence type="predicted"/>
<dbReference type="STRING" id="1121345.SAMN02745217_01987"/>
<evidence type="ECO:0000313" key="2">
    <source>
        <dbReference type="Proteomes" id="UP000184612"/>
    </source>
</evidence>
<dbReference type="Proteomes" id="UP000184612">
    <property type="component" value="Unassembled WGS sequence"/>
</dbReference>
<evidence type="ECO:0000313" key="1">
    <source>
        <dbReference type="EMBL" id="SHO48708.1"/>
    </source>
</evidence>
<keyword evidence="2" id="KW-1185">Reference proteome</keyword>
<name>A0A1M7Y860_9FIRM</name>
<reference evidence="1 2" key="1">
    <citation type="submission" date="2016-12" db="EMBL/GenBank/DDBJ databases">
        <authorList>
            <person name="Song W.-J."/>
            <person name="Kurnit D.M."/>
        </authorList>
    </citation>
    <scope>NUCLEOTIDE SEQUENCE [LARGE SCALE GENOMIC DNA]</scope>
    <source>
        <strain evidence="1 2">DSM 12503</strain>
    </source>
</reference>
<dbReference type="OrthoDB" id="1952571at2"/>
<dbReference type="EMBL" id="FRFD01000005">
    <property type="protein sequence ID" value="SHO48708.1"/>
    <property type="molecule type" value="Genomic_DNA"/>
</dbReference>
<sequence>MNIISYKYGFRDIRNYEYSMRNEVIKLYSKSKDKGFVNYIDVVGKEHDDIFMKTISINDKNIIERYSLKLCLEINHQKEEIRIRDNKIVFGVEVNGTDKDMEQDYMMRAGFLPKDVQRDKYGLHWNHYSLDYKDFGSKFENVRLYTVKKDLRTEAEEVKDISFDEATLLFEEC</sequence>